<dbReference type="AlphaFoldDB" id="A0A0N4ZMS0"/>
<dbReference type="InterPro" id="IPR038113">
    <property type="entry name" value="MITD1_C_sf"/>
</dbReference>
<sequence length="230" mass="26439">MPDIIDEYISNARKLIVEGKGYEDEGKAKEASNLYLQVCTILQKAFKEMNSKDQRKNPVEKVLKEYVEKVEKLRGCFVSSKILNETIEINEDDVGYSFSKIFGRCIDDNTTAVRIEDPYIKSKGQTYNLTAFCEFLAKNGKNLSFISLKTGTSECNDLLKNLKNSLAERRITLEITFGDFHDRLIKFNNGWEVDLGRGLDIYKYSPPGALGFTDYSFRKCKKCRIRIFKI</sequence>
<dbReference type="InterPro" id="IPR036181">
    <property type="entry name" value="MIT_dom_sf"/>
</dbReference>
<evidence type="ECO:0000313" key="2">
    <source>
        <dbReference type="Proteomes" id="UP000038045"/>
    </source>
</evidence>
<dbReference type="Pfam" id="PF16565">
    <property type="entry name" value="MIT_C"/>
    <property type="match status" value="1"/>
</dbReference>
<dbReference type="WBParaSite" id="PTRK_0000983700.1">
    <property type="protein sequence ID" value="PTRK_0000983700.1"/>
    <property type="gene ID" value="PTRK_0000983700"/>
</dbReference>
<name>A0A0N4ZMS0_PARTI</name>
<dbReference type="Gene3D" id="3.30.870.30">
    <property type="entry name" value="MITD, C-terminal phospholipase D-like domain"/>
    <property type="match status" value="1"/>
</dbReference>
<dbReference type="STRING" id="131310.A0A0N4ZMS0"/>
<reference evidence="3" key="1">
    <citation type="submission" date="2017-02" db="UniProtKB">
        <authorList>
            <consortium name="WormBaseParasite"/>
        </authorList>
    </citation>
    <scope>IDENTIFICATION</scope>
</reference>
<evidence type="ECO:0000259" key="1">
    <source>
        <dbReference type="Pfam" id="PF16565"/>
    </source>
</evidence>
<accession>A0A0N4ZMS0</accession>
<evidence type="ECO:0000313" key="3">
    <source>
        <dbReference type="WBParaSite" id="PTRK_0000983700.1"/>
    </source>
</evidence>
<keyword evidence="2" id="KW-1185">Reference proteome</keyword>
<dbReference type="SUPFAM" id="SSF116846">
    <property type="entry name" value="MIT domain"/>
    <property type="match status" value="1"/>
</dbReference>
<protein>
    <submittedName>
        <fullName evidence="3">MIT_C domain-containing protein</fullName>
    </submittedName>
</protein>
<organism evidence="2 3">
    <name type="scientific">Parastrongyloides trichosuri</name>
    <name type="common">Possum-specific nematode worm</name>
    <dbReference type="NCBI Taxonomy" id="131310"/>
    <lineage>
        <taxon>Eukaryota</taxon>
        <taxon>Metazoa</taxon>
        <taxon>Ecdysozoa</taxon>
        <taxon>Nematoda</taxon>
        <taxon>Chromadorea</taxon>
        <taxon>Rhabditida</taxon>
        <taxon>Tylenchina</taxon>
        <taxon>Panagrolaimomorpha</taxon>
        <taxon>Strongyloidoidea</taxon>
        <taxon>Strongyloididae</taxon>
        <taxon>Parastrongyloides</taxon>
    </lineage>
</organism>
<dbReference type="Proteomes" id="UP000038045">
    <property type="component" value="Unplaced"/>
</dbReference>
<feature type="domain" description="MITD1 C-terminal phospholipase D-like" evidence="1">
    <location>
        <begin position="95"/>
        <end position="229"/>
    </location>
</feature>
<dbReference type="InterPro" id="IPR032341">
    <property type="entry name" value="MITD1_C"/>
</dbReference>
<dbReference type="Gene3D" id="1.20.58.80">
    <property type="entry name" value="Phosphotransferase system, lactose/cellobiose-type IIA subunit"/>
    <property type="match status" value="1"/>
</dbReference>
<proteinExistence type="predicted"/>